<dbReference type="SMART" id="SM00471">
    <property type="entry name" value="HDc"/>
    <property type="match status" value="1"/>
</dbReference>
<dbReference type="PROSITE" id="PS51832">
    <property type="entry name" value="HD_GYP"/>
    <property type="match status" value="1"/>
</dbReference>
<dbReference type="EMBL" id="ACJM01000018">
    <property type="protein sequence ID" value="EEG76394.1"/>
    <property type="molecule type" value="Genomic_DNA"/>
</dbReference>
<dbReference type="Proteomes" id="UP000006443">
    <property type="component" value="Unassembled WGS sequence"/>
</dbReference>
<keyword evidence="3" id="KW-1185">Reference proteome</keyword>
<dbReference type="AlphaFoldDB" id="C0GJT6"/>
<protein>
    <submittedName>
        <fullName evidence="2">Metal dependent phosphohydrolase</fullName>
    </submittedName>
</protein>
<evidence type="ECO:0000259" key="1">
    <source>
        <dbReference type="PROSITE" id="PS51832"/>
    </source>
</evidence>
<dbReference type="eggNOG" id="COG3437">
    <property type="taxonomic scope" value="Bacteria"/>
</dbReference>
<dbReference type="Pfam" id="PF13487">
    <property type="entry name" value="HD_5"/>
    <property type="match status" value="1"/>
</dbReference>
<dbReference type="CDD" id="cd00077">
    <property type="entry name" value="HDc"/>
    <property type="match status" value="1"/>
</dbReference>
<name>C0GJT6_DETAL</name>
<feature type="domain" description="HD-GYP" evidence="1">
    <location>
        <begin position="1"/>
        <end position="188"/>
    </location>
</feature>
<dbReference type="Gene3D" id="1.10.3210.10">
    <property type="entry name" value="Hypothetical protein af1432"/>
    <property type="match status" value="1"/>
</dbReference>
<reference evidence="2 3" key="1">
    <citation type="submission" date="2009-02" db="EMBL/GenBank/DDBJ databases">
        <title>Sequencing of the draft genome and assembly of Dethiobacter alkaliphilus AHT 1.</title>
        <authorList>
            <consortium name="US DOE Joint Genome Institute (JGI-PGF)"/>
            <person name="Lucas S."/>
            <person name="Copeland A."/>
            <person name="Lapidus A."/>
            <person name="Glavina del Rio T."/>
            <person name="Dalin E."/>
            <person name="Tice H."/>
            <person name="Bruce D."/>
            <person name="Goodwin L."/>
            <person name="Pitluck S."/>
            <person name="Larimer F."/>
            <person name="Land M.L."/>
            <person name="Hauser L."/>
            <person name="Muyzer G."/>
        </authorList>
    </citation>
    <scope>NUCLEOTIDE SEQUENCE [LARGE SCALE GENOMIC DNA]</scope>
    <source>
        <strain evidence="2 3">AHT 1</strain>
    </source>
</reference>
<dbReference type="GO" id="GO:0016787">
    <property type="term" value="F:hydrolase activity"/>
    <property type="evidence" value="ECO:0007669"/>
    <property type="project" value="UniProtKB-KW"/>
</dbReference>
<dbReference type="SUPFAM" id="SSF109604">
    <property type="entry name" value="HD-domain/PDEase-like"/>
    <property type="match status" value="1"/>
</dbReference>
<keyword evidence="2" id="KW-0378">Hydrolase</keyword>
<dbReference type="InterPro" id="IPR006675">
    <property type="entry name" value="HDIG_dom"/>
</dbReference>
<dbReference type="NCBIfam" id="TIGR00277">
    <property type="entry name" value="HDIG"/>
    <property type="match status" value="1"/>
</dbReference>
<sequence length="190" mass="21212">MNDKKVRFLFLRLQKHCPMTAQHSLRVAEIAQQLATTDRERALFHTCGLLHDIGKISIPISLLQKEVALTDTEVMAIRTHTALGRDILHKNSFPQQVVNAAHFHHERCLGNGYPCCLVDIPYEARVIAVADVYAALTENRAYRKAHSLQESISILKIQAEGGGLDPFITQKLISQISEDVQLYLGANAFG</sequence>
<dbReference type="RefSeq" id="WP_008518432.1">
    <property type="nucleotide sequence ID" value="NZ_ACJM01000018.1"/>
</dbReference>
<gene>
    <name evidence="2" type="ORF">DealDRAFT_2739</name>
</gene>
<evidence type="ECO:0000313" key="2">
    <source>
        <dbReference type="EMBL" id="EEG76394.1"/>
    </source>
</evidence>
<dbReference type="STRING" id="555088.DealDRAFT_2739"/>
<dbReference type="PANTHER" id="PTHR43155">
    <property type="entry name" value="CYCLIC DI-GMP PHOSPHODIESTERASE PA4108-RELATED"/>
    <property type="match status" value="1"/>
</dbReference>
<accession>C0GJT6</accession>
<comment type="caution">
    <text evidence="2">The sequence shown here is derived from an EMBL/GenBank/DDBJ whole genome shotgun (WGS) entry which is preliminary data.</text>
</comment>
<dbReference type="InterPro" id="IPR037522">
    <property type="entry name" value="HD_GYP_dom"/>
</dbReference>
<dbReference type="InterPro" id="IPR003607">
    <property type="entry name" value="HD/PDEase_dom"/>
</dbReference>
<organism evidence="2 3">
    <name type="scientific">Dethiobacter alkaliphilus AHT 1</name>
    <dbReference type="NCBI Taxonomy" id="555088"/>
    <lineage>
        <taxon>Bacteria</taxon>
        <taxon>Bacillati</taxon>
        <taxon>Bacillota</taxon>
        <taxon>Dethiobacteria</taxon>
        <taxon>Dethiobacterales</taxon>
        <taxon>Dethiobacteraceae</taxon>
        <taxon>Dethiobacter</taxon>
    </lineage>
</organism>
<proteinExistence type="predicted"/>
<dbReference type="OrthoDB" id="9804747at2"/>
<evidence type="ECO:0000313" key="3">
    <source>
        <dbReference type="Proteomes" id="UP000006443"/>
    </source>
</evidence>